<evidence type="ECO:0000256" key="2">
    <source>
        <dbReference type="ARBA" id="ARBA00022475"/>
    </source>
</evidence>
<evidence type="ECO:0000313" key="7">
    <source>
        <dbReference type="EMBL" id="NEE01222.1"/>
    </source>
</evidence>
<keyword evidence="3 6" id="KW-0812">Transmembrane</keyword>
<feature type="transmembrane region" description="Helical" evidence="6">
    <location>
        <begin position="278"/>
        <end position="295"/>
    </location>
</feature>
<dbReference type="Proteomes" id="UP000475214">
    <property type="component" value="Unassembled WGS sequence"/>
</dbReference>
<dbReference type="GO" id="GO:0005886">
    <property type="term" value="C:plasma membrane"/>
    <property type="evidence" value="ECO:0007669"/>
    <property type="project" value="UniProtKB-SubCell"/>
</dbReference>
<feature type="transmembrane region" description="Helical" evidence="6">
    <location>
        <begin position="113"/>
        <end position="142"/>
    </location>
</feature>
<evidence type="ECO:0000256" key="4">
    <source>
        <dbReference type="ARBA" id="ARBA00022989"/>
    </source>
</evidence>
<sequence length="306" mass="31435">MRSVTRWVGLIVAVAGVVFVVRELVNSWDDVRDAIGDADPALIAAAPVVGAGGMLLIGLGWRRCLAILGARRRYVDTLYRYYVGQLGKYVPGGIWPVVGRGEMARRGGVAGSVAYGSTVLSIGVTYLAAILIVVLALVAGAAGGDGVAWRPVAALLPVGILALHPRVVAAVLRLLRRVSGRDLGIPVPSWGVSMGLVGLHAPAWLAIGGATWMVALAIDPSEPELLNLLFATVLSWVVGLLVVPAPGGVGVREAVFVAAATSLSSAGVAAAVAVTARVVFIVVDLASAGIATLVARRLGRDAERTP</sequence>
<evidence type="ECO:0000256" key="1">
    <source>
        <dbReference type="ARBA" id="ARBA00004651"/>
    </source>
</evidence>
<dbReference type="InterPro" id="IPR022791">
    <property type="entry name" value="L-PG_synthase/AglD"/>
</dbReference>
<dbReference type="AlphaFoldDB" id="A0A6L9S9I6"/>
<proteinExistence type="predicted"/>
<feature type="transmembrane region" description="Helical" evidence="6">
    <location>
        <begin position="154"/>
        <end position="175"/>
    </location>
</feature>
<keyword evidence="4 6" id="KW-1133">Transmembrane helix</keyword>
<protein>
    <submittedName>
        <fullName evidence="7">Flippase-like domain-containing protein</fullName>
    </submittedName>
</protein>
<keyword evidence="8" id="KW-1185">Reference proteome</keyword>
<feature type="transmembrane region" description="Helical" evidence="6">
    <location>
        <begin position="196"/>
        <end position="218"/>
    </location>
</feature>
<feature type="transmembrane region" description="Helical" evidence="6">
    <location>
        <begin position="255"/>
        <end position="272"/>
    </location>
</feature>
<keyword evidence="5 6" id="KW-0472">Membrane</keyword>
<organism evidence="7 8">
    <name type="scientific">Phytoactinopolyspora halotolerans</name>
    <dbReference type="NCBI Taxonomy" id="1981512"/>
    <lineage>
        <taxon>Bacteria</taxon>
        <taxon>Bacillati</taxon>
        <taxon>Actinomycetota</taxon>
        <taxon>Actinomycetes</taxon>
        <taxon>Jiangellales</taxon>
        <taxon>Jiangellaceae</taxon>
        <taxon>Phytoactinopolyspora</taxon>
    </lineage>
</organism>
<dbReference type="RefSeq" id="WP_163738412.1">
    <property type="nucleotide sequence ID" value="NZ_JAAGOA010000008.1"/>
</dbReference>
<gene>
    <name evidence="7" type="ORF">G1H10_13695</name>
</gene>
<evidence type="ECO:0000313" key="8">
    <source>
        <dbReference type="Proteomes" id="UP000475214"/>
    </source>
</evidence>
<dbReference type="EMBL" id="JAAGOA010000008">
    <property type="protein sequence ID" value="NEE01222.1"/>
    <property type="molecule type" value="Genomic_DNA"/>
</dbReference>
<comment type="subcellular location">
    <subcellularLocation>
        <location evidence="1">Cell membrane</location>
        <topology evidence="1">Multi-pass membrane protein</topology>
    </subcellularLocation>
</comment>
<feature type="transmembrane region" description="Helical" evidence="6">
    <location>
        <begin position="41"/>
        <end position="61"/>
    </location>
</feature>
<reference evidence="7 8" key="1">
    <citation type="submission" date="2020-02" db="EMBL/GenBank/DDBJ databases">
        <authorList>
            <person name="Li X.-J."/>
            <person name="Han X.-M."/>
        </authorList>
    </citation>
    <scope>NUCLEOTIDE SEQUENCE [LARGE SCALE GENOMIC DNA]</scope>
    <source>
        <strain evidence="7 8">CCTCC AB 2017055</strain>
    </source>
</reference>
<feature type="transmembrane region" description="Helical" evidence="6">
    <location>
        <begin position="224"/>
        <end position="243"/>
    </location>
</feature>
<feature type="transmembrane region" description="Helical" evidence="6">
    <location>
        <begin position="7"/>
        <end position="25"/>
    </location>
</feature>
<dbReference type="Pfam" id="PF03706">
    <property type="entry name" value="LPG_synthase_TM"/>
    <property type="match status" value="1"/>
</dbReference>
<keyword evidence="2" id="KW-1003">Cell membrane</keyword>
<evidence type="ECO:0000256" key="3">
    <source>
        <dbReference type="ARBA" id="ARBA00022692"/>
    </source>
</evidence>
<accession>A0A6L9S9I6</accession>
<comment type="caution">
    <text evidence="7">The sequence shown here is derived from an EMBL/GenBank/DDBJ whole genome shotgun (WGS) entry which is preliminary data.</text>
</comment>
<evidence type="ECO:0000256" key="5">
    <source>
        <dbReference type="ARBA" id="ARBA00023136"/>
    </source>
</evidence>
<evidence type="ECO:0000256" key="6">
    <source>
        <dbReference type="SAM" id="Phobius"/>
    </source>
</evidence>
<name>A0A6L9S9I6_9ACTN</name>